<evidence type="ECO:0000256" key="1">
    <source>
        <dbReference type="SAM" id="Phobius"/>
    </source>
</evidence>
<reference evidence="2 3" key="1">
    <citation type="submission" date="2019-02" db="EMBL/GenBank/DDBJ databases">
        <title>Sequencing the genomes of 1000 actinobacteria strains.</title>
        <authorList>
            <person name="Klenk H.-P."/>
        </authorList>
    </citation>
    <scope>NUCLEOTIDE SEQUENCE [LARGE SCALE GENOMIC DNA]</scope>
    <source>
        <strain evidence="2 3">DSM 45162</strain>
    </source>
</reference>
<organism evidence="2 3">
    <name type="scientific">Krasilnikovia cinnamomea</name>
    <dbReference type="NCBI Taxonomy" id="349313"/>
    <lineage>
        <taxon>Bacteria</taxon>
        <taxon>Bacillati</taxon>
        <taxon>Actinomycetota</taxon>
        <taxon>Actinomycetes</taxon>
        <taxon>Micromonosporales</taxon>
        <taxon>Micromonosporaceae</taxon>
        <taxon>Krasilnikovia</taxon>
    </lineage>
</organism>
<proteinExistence type="predicted"/>
<dbReference type="EMBL" id="SHKY01000001">
    <property type="protein sequence ID" value="RZU50826.1"/>
    <property type="molecule type" value="Genomic_DNA"/>
</dbReference>
<evidence type="ECO:0000313" key="3">
    <source>
        <dbReference type="Proteomes" id="UP000292564"/>
    </source>
</evidence>
<accession>A0A4V2G716</accession>
<keyword evidence="3" id="KW-1185">Reference proteome</keyword>
<name>A0A4V2G716_9ACTN</name>
<keyword evidence="1" id="KW-0472">Membrane</keyword>
<keyword evidence="1" id="KW-1133">Transmembrane helix</keyword>
<gene>
    <name evidence="2" type="ORF">EV385_2612</name>
</gene>
<feature type="transmembrane region" description="Helical" evidence="1">
    <location>
        <begin position="31"/>
        <end position="52"/>
    </location>
</feature>
<protein>
    <submittedName>
        <fullName evidence="2">Uncharacterized protein</fullName>
    </submittedName>
</protein>
<dbReference type="AlphaFoldDB" id="A0A4V2G716"/>
<dbReference type="RefSeq" id="WP_130509697.1">
    <property type="nucleotide sequence ID" value="NZ_SHKY01000001.1"/>
</dbReference>
<sequence length="103" mass="10834">MRWVAPIGLAVLIAGAGVFFAVQDLGRADQYASVGSFLLALALAGGSVVVHLRRRGSPQEAPPPVRDAPPNNTIVGAGVVFTGPGARADITFTGDERRRRRKK</sequence>
<comment type="caution">
    <text evidence="2">The sequence shown here is derived from an EMBL/GenBank/DDBJ whole genome shotgun (WGS) entry which is preliminary data.</text>
</comment>
<evidence type="ECO:0000313" key="2">
    <source>
        <dbReference type="EMBL" id="RZU50826.1"/>
    </source>
</evidence>
<dbReference type="Proteomes" id="UP000292564">
    <property type="component" value="Unassembled WGS sequence"/>
</dbReference>
<keyword evidence="1" id="KW-0812">Transmembrane</keyword>